<dbReference type="GO" id="GO:0051607">
    <property type="term" value="P:defense response to virus"/>
    <property type="evidence" value="ECO:0007669"/>
    <property type="project" value="UniProtKB-UniRule"/>
</dbReference>
<keyword evidence="7 9" id="KW-0238">DNA-binding</keyword>
<dbReference type="InterPro" id="IPR002729">
    <property type="entry name" value="CRISPR-assoc_Cas1"/>
</dbReference>
<keyword evidence="4 9" id="KW-0378">Hydrolase</keyword>
<comment type="similarity">
    <text evidence="9">Belongs to the CRISPR-associated endonuclease Cas1 family.</text>
</comment>
<dbReference type="GO" id="GO:0046872">
    <property type="term" value="F:metal ion binding"/>
    <property type="evidence" value="ECO:0007669"/>
    <property type="project" value="UniProtKB-UniRule"/>
</dbReference>
<comment type="subunit">
    <text evidence="9">Homodimer, forms a heterotetramer with a Cas2 homodimer.</text>
</comment>
<keyword evidence="1 9" id="KW-0540">Nuclease</keyword>
<dbReference type="InterPro" id="IPR042206">
    <property type="entry name" value="CRISPR-assoc_Cas1_C"/>
</dbReference>
<evidence type="ECO:0000256" key="9">
    <source>
        <dbReference type="HAMAP-Rule" id="MF_01470"/>
    </source>
</evidence>
<keyword evidence="2 9" id="KW-0479">Metal-binding</keyword>
<dbReference type="Proteomes" id="UP000192569">
    <property type="component" value="Chromosome I"/>
</dbReference>
<evidence type="ECO:0000256" key="7">
    <source>
        <dbReference type="ARBA" id="ARBA00023125"/>
    </source>
</evidence>
<accession>A0A1W1VZM3</accession>
<evidence type="ECO:0000313" key="11">
    <source>
        <dbReference type="Proteomes" id="UP000192569"/>
    </source>
</evidence>
<evidence type="ECO:0000256" key="1">
    <source>
        <dbReference type="ARBA" id="ARBA00022722"/>
    </source>
</evidence>
<evidence type="ECO:0000256" key="3">
    <source>
        <dbReference type="ARBA" id="ARBA00022759"/>
    </source>
</evidence>
<dbReference type="STRING" id="698762.SAMN00808754_2554"/>
<dbReference type="Gene3D" id="1.20.120.920">
    <property type="entry name" value="CRISPR-associated endonuclease Cas1, C-terminal domain"/>
    <property type="match status" value="1"/>
</dbReference>
<dbReference type="GO" id="GO:0003677">
    <property type="term" value="F:DNA binding"/>
    <property type="evidence" value="ECO:0007669"/>
    <property type="project" value="UniProtKB-KW"/>
</dbReference>
<gene>
    <name evidence="9" type="primary">cas1</name>
    <name evidence="10" type="ORF">SAMN00808754_2554</name>
</gene>
<dbReference type="Gene3D" id="3.100.10.20">
    <property type="entry name" value="CRISPR-associated endonuclease Cas1, N-terminal domain"/>
    <property type="match status" value="1"/>
</dbReference>
<name>A0A1W1VZM3_9FIRM</name>
<keyword evidence="11" id="KW-1185">Reference proteome</keyword>
<dbReference type="EC" id="3.1.-.-" evidence="9"/>
<dbReference type="NCBIfam" id="TIGR03641">
    <property type="entry name" value="cas1_HMARI"/>
    <property type="match status" value="1"/>
</dbReference>
<evidence type="ECO:0000256" key="5">
    <source>
        <dbReference type="ARBA" id="ARBA00022842"/>
    </source>
</evidence>
<feature type="binding site" evidence="9">
    <location>
        <position position="239"/>
    </location>
    <ligand>
        <name>Mn(2+)</name>
        <dbReference type="ChEBI" id="CHEBI:29035"/>
    </ligand>
</feature>
<dbReference type="EMBL" id="LT838272">
    <property type="protein sequence ID" value="SMB98805.1"/>
    <property type="molecule type" value="Genomic_DNA"/>
</dbReference>
<dbReference type="HAMAP" id="MF_01470">
    <property type="entry name" value="Cas1"/>
    <property type="match status" value="1"/>
</dbReference>
<dbReference type="PANTHER" id="PTHR43219:SF1">
    <property type="entry name" value="CRISPR-ASSOCIATED ENDONUCLEASE CAS1"/>
    <property type="match status" value="1"/>
</dbReference>
<dbReference type="AlphaFoldDB" id="A0A1W1VZM3"/>
<sequence length="352" mass="41788">MNYWQSKAYEKRVRKFMQKTLYLFASGRLRRKENTVCVETEEQVKYFPVENIRDIYVFGEVDLNKKLLEFFHQHEIILHFFDYHGHYIGSFYPREHYNSGYMVLKQAEHYLDAEKRLFLARQFVAGSLANIIQVLRYYANRGKEIAHYLEAIDEFNRSGLASCHTIEELMAIEGNARNYYYESFNVILEGCPFVIDGRSKRPPADPLNALISFGNSLVYTKMLTEIYKTHLDPRIGFLHATNFRRFTLNLDMAEIFKPILADRVLFSLVGKRMIGPNDFERHGGGVFLKEQGRRTYVEEFEAKLQSTFYHRRLKRNVSYQTCLRLELYKLEKHLIRRRSLYTLCEPLVIGRM</sequence>
<keyword evidence="5 9" id="KW-0460">Magnesium</keyword>
<dbReference type="InterPro" id="IPR019858">
    <property type="entry name" value="CRISPR-assoc_Cas1_HMARI/TNEAP"/>
</dbReference>
<protein>
    <recommendedName>
        <fullName evidence="9">CRISPR-associated endonuclease Cas1</fullName>
        <ecNumber evidence="9">3.1.-.-</ecNumber>
    </recommendedName>
</protein>
<feature type="binding site" evidence="9">
    <location>
        <position position="254"/>
    </location>
    <ligand>
        <name>Mn(2+)</name>
        <dbReference type="ChEBI" id="CHEBI:29035"/>
    </ligand>
</feature>
<evidence type="ECO:0000256" key="6">
    <source>
        <dbReference type="ARBA" id="ARBA00023118"/>
    </source>
</evidence>
<dbReference type="NCBIfam" id="TIGR00287">
    <property type="entry name" value="cas1"/>
    <property type="match status" value="1"/>
</dbReference>
<evidence type="ECO:0000313" key="10">
    <source>
        <dbReference type="EMBL" id="SMB98805.1"/>
    </source>
</evidence>
<evidence type="ECO:0000256" key="4">
    <source>
        <dbReference type="ARBA" id="ARBA00022801"/>
    </source>
</evidence>
<dbReference type="Pfam" id="PF01867">
    <property type="entry name" value="Cas_Cas1"/>
    <property type="match status" value="1"/>
</dbReference>
<comment type="cofactor">
    <cofactor evidence="9">
        <name>Mg(2+)</name>
        <dbReference type="ChEBI" id="CHEBI:18420"/>
    </cofactor>
    <cofactor evidence="9">
        <name>Mn(2+)</name>
        <dbReference type="ChEBI" id="CHEBI:29035"/>
    </cofactor>
</comment>
<evidence type="ECO:0000256" key="2">
    <source>
        <dbReference type="ARBA" id="ARBA00022723"/>
    </source>
</evidence>
<evidence type="ECO:0000256" key="8">
    <source>
        <dbReference type="ARBA" id="ARBA00023211"/>
    </source>
</evidence>
<keyword evidence="3 9" id="KW-0255">Endonuclease</keyword>
<feature type="binding site" evidence="9">
    <location>
        <position position="173"/>
    </location>
    <ligand>
        <name>Mn(2+)</name>
        <dbReference type="ChEBI" id="CHEBI:29035"/>
    </ligand>
</feature>
<dbReference type="PANTHER" id="PTHR43219">
    <property type="entry name" value="CRISPR-ASSOCIATED ENDONUCLEASE CAS1"/>
    <property type="match status" value="1"/>
</dbReference>
<organism evidence="10 11">
    <name type="scientific">Thermanaeromonas toyohensis ToBE</name>
    <dbReference type="NCBI Taxonomy" id="698762"/>
    <lineage>
        <taxon>Bacteria</taxon>
        <taxon>Bacillati</taxon>
        <taxon>Bacillota</taxon>
        <taxon>Clostridia</taxon>
        <taxon>Neomoorellales</taxon>
        <taxon>Neomoorellaceae</taxon>
        <taxon>Thermanaeromonas</taxon>
    </lineage>
</organism>
<dbReference type="InterPro" id="IPR042211">
    <property type="entry name" value="CRISPR-assoc_Cas1_N"/>
</dbReference>
<dbReference type="GO" id="GO:0016787">
    <property type="term" value="F:hydrolase activity"/>
    <property type="evidence" value="ECO:0007669"/>
    <property type="project" value="UniProtKB-KW"/>
</dbReference>
<dbReference type="GO" id="GO:0004520">
    <property type="term" value="F:DNA endonuclease activity"/>
    <property type="evidence" value="ECO:0007669"/>
    <property type="project" value="InterPro"/>
</dbReference>
<keyword evidence="8 9" id="KW-0464">Manganese</keyword>
<dbReference type="GO" id="GO:0043571">
    <property type="term" value="P:maintenance of CRISPR repeat elements"/>
    <property type="evidence" value="ECO:0007669"/>
    <property type="project" value="UniProtKB-UniRule"/>
</dbReference>
<proteinExistence type="inferred from homology"/>
<comment type="function">
    <text evidence="9">CRISPR (clustered regularly interspaced short palindromic repeat), is an adaptive immune system that provides protection against mobile genetic elements (viruses, transposable elements and conjugative plasmids). CRISPR clusters contain spacers, sequences complementary to antecedent mobile elements, and target invading nucleic acids. CRISPR clusters are transcribed and processed into CRISPR RNA (crRNA). Acts as a dsDNA endonuclease. Involved in the integration of spacer DNA into the CRISPR cassette.</text>
</comment>
<reference evidence="10 11" key="1">
    <citation type="submission" date="2017-04" db="EMBL/GenBank/DDBJ databases">
        <authorList>
            <person name="Afonso C.L."/>
            <person name="Miller P.J."/>
            <person name="Scott M.A."/>
            <person name="Spackman E."/>
            <person name="Goraichik I."/>
            <person name="Dimitrov K.M."/>
            <person name="Suarez D.L."/>
            <person name="Swayne D.E."/>
        </authorList>
    </citation>
    <scope>NUCLEOTIDE SEQUENCE [LARGE SCALE GENOMIC DNA]</scope>
    <source>
        <strain evidence="10 11">ToBE</strain>
    </source>
</reference>
<dbReference type="CDD" id="cd09722">
    <property type="entry name" value="Cas1_I-B"/>
    <property type="match status" value="1"/>
</dbReference>
<keyword evidence="6 9" id="KW-0051">Antiviral defense</keyword>